<name>A0ABY6TLP7_9PAST</name>
<dbReference type="GeneID" id="86155701"/>
<dbReference type="InterPro" id="IPR051706">
    <property type="entry name" value="Glycosyltransferase_domain"/>
</dbReference>
<dbReference type="EMBL" id="CABFKI010000007">
    <property type="protein sequence ID" value="VTU08122.1"/>
    <property type="molecule type" value="Genomic_DNA"/>
</dbReference>
<dbReference type="SUPFAM" id="SSF53448">
    <property type="entry name" value="Nucleotide-diphospho-sugar transferases"/>
    <property type="match status" value="1"/>
</dbReference>
<organism evidence="1 2">
    <name type="scientific">Actinobacillus porcinus</name>
    <dbReference type="NCBI Taxonomy" id="51048"/>
    <lineage>
        <taxon>Bacteria</taxon>
        <taxon>Pseudomonadati</taxon>
        <taxon>Pseudomonadota</taxon>
        <taxon>Gammaproteobacteria</taxon>
        <taxon>Pasteurellales</taxon>
        <taxon>Pasteurellaceae</taxon>
        <taxon>Actinobacillus</taxon>
    </lineage>
</organism>
<evidence type="ECO:0000313" key="1">
    <source>
        <dbReference type="EMBL" id="VTU08122.1"/>
    </source>
</evidence>
<dbReference type="InterPro" id="IPR029044">
    <property type="entry name" value="Nucleotide-diphossugar_trans"/>
</dbReference>
<dbReference type="InterPro" id="IPR008441">
    <property type="entry name" value="AfumC-like_glycosyl_Trfase"/>
</dbReference>
<keyword evidence="2" id="KW-1185">Reference proteome</keyword>
<dbReference type="PANTHER" id="PTHR32385:SF15">
    <property type="entry name" value="INOSITOL PHOSPHOCERAMIDE MANNOSYLTRANSFERASE 1"/>
    <property type="match status" value="1"/>
</dbReference>
<proteinExistence type="predicted"/>
<dbReference type="Proteomes" id="UP000308167">
    <property type="component" value="Unassembled WGS sequence"/>
</dbReference>
<dbReference type="RefSeq" id="WP_210403515.1">
    <property type="nucleotide sequence ID" value="NZ_CABFKI010000007.1"/>
</dbReference>
<reference evidence="1 2" key="1">
    <citation type="submission" date="2019-05" db="EMBL/GenBank/DDBJ databases">
        <authorList>
            <consortium name="Pathogen Informatics"/>
        </authorList>
    </citation>
    <scope>NUCLEOTIDE SEQUENCE [LARGE SCALE GENOMIC DNA]</scope>
    <source>
        <strain evidence="1 2">NM319</strain>
    </source>
</reference>
<sequence>MMQPIYFTDCLAKQFYIELYKRSDFFQTMEPQRWFDYQREVNREQMQHVANIWEQVITQYFDQQLPYFEIKPKKNLAGKKIIWQYWGQDIDETLPDMVKLCFASVERFKDECEVIRLTDKTIADYIDLPEFIWQKRQNPAFGYTFFSDILRLALLSAYGGVWADATILLTAPLNPALFEQDFFVFQRNAHAKNQSFWQHYNSDYFGWSPTHAVNMLNSFIAADKKSELLHHCLQLMLNFWHSQTQIPHYFFFQIMFDVLTKKFKPYQGVLVDDTLPHVLQAVANEPFDAQTFLAILQSTNVHKMTYFNQVPKGSYYEHLLREFGLILS</sequence>
<comment type="caution">
    <text evidence="1">The sequence shown here is derived from an EMBL/GenBank/DDBJ whole genome shotgun (WGS) entry which is preliminary data.</text>
</comment>
<keyword evidence="1" id="KW-0328">Glycosyltransferase</keyword>
<keyword evidence="1" id="KW-0808">Transferase</keyword>
<dbReference type="Gene3D" id="3.90.550.20">
    <property type="match status" value="1"/>
</dbReference>
<accession>A0ABY6TLP7</accession>
<evidence type="ECO:0000313" key="2">
    <source>
        <dbReference type="Proteomes" id="UP000308167"/>
    </source>
</evidence>
<dbReference type="GO" id="GO:0016757">
    <property type="term" value="F:glycosyltransferase activity"/>
    <property type="evidence" value="ECO:0007669"/>
    <property type="project" value="UniProtKB-KW"/>
</dbReference>
<gene>
    <name evidence="1" type="ORF">SAMEA1410922_01305</name>
</gene>
<dbReference type="PANTHER" id="PTHR32385">
    <property type="entry name" value="MANNOSYL PHOSPHORYLINOSITOL CERAMIDE SYNTHASE"/>
    <property type="match status" value="1"/>
</dbReference>
<protein>
    <submittedName>
        <fullName evidence="1">Mannosyltransferase OCH1 and related enzymes</fullName>
    </submittedName>
</protein>
<dbReference type="Pfam" id="PF05704">
    <property type="entry name" value="Caps_synth"/>
    <property type="match status" value="1"/>
</dbReference>